<comment type="caution">
    <text evidence="2">The sequence shown here is derived from an EMBL/GenBank/DDBJ whole genome shotgun (WGS) entry which is preliminary data.</text>
</comment>
<dbReference type="Proteomes" id="UP000446768">
    <property type="component" value="Unassembled WGS sequence"/>
</dbReference>
<proteinExistence type="predicted"/>
<dbReference type="AlphaFoldDB" id="A0A7X2IMV6"/>
<feature type="chain" id="PRO_5031373527" evidence="1">
    <location>
        <begin position="23"/>
        <end position="212"/>
    </location>
</feature>
<dbReference type="NCBIfam" id="TIGR02595">
    <property type="entry name" value="PEP_CTERM"/>
    <property type="match status" value="1"/>
</dbReference>
<sequence>MKKFLSGFIAGTALLLASTAQAGVVTFDDLSAGGKLASISKNNPYAGFTWSSSWYLGDTSVAGYDNGAHSGVDFVSNGFGVNNLGISSANPFNFTGAWFATPNTNGSKASWINITAYDSANQLIGSTGNVAIGSTFSFIAANFSNAARLNIARDKGWFVMDDLSFNRGETQGTVPEPGGIALLGLGAALLGGMRRLRGRRITPPKAAAHGFF</sequence>
<gene>
    <name evidence="2" type="ORF">GJ700_13170</name>
</gene>
<dbReference type="RefSeq" id="WP_154374424.1">
    <property type="nucleotide sequence ID" value="NZ_WKJJ01000007.1"/>
</dbReference>
<name>A0A7X2IMV6_9BURK</name>
<dbReference type="InterPro" id="IPR013424">
    <property type="entry name" value="Ice-binding_C"/>
</dbReference>
<evidence type="ECO:0000256" key="1">
    <source>
        <dbReference type="SAM" id="SignalP"/>
    </source>
</evidence>
<organism evidence="2 3">
    <name type="scientific">Pseudoduganella rivuli</name>
    <dbReference type="NCBI Taxonomy" id="2666085"/>
    <lineage>
        <taxon>Bacteria</taxon>
        <taxon>Pseudomonadati</taxon>
        <taxon>Pseudomonadota</taxon>
        <taxon>Betaproteobacteria</taxon>
        <taxon>Burkholderiales</taxon>
        <taxon>Oxalobacteraceae</taxon>
        <taxon>Telluria group</taxon>
        <taxon>Pseudoduganella</taxon>
    </lineage>
</organism>
<feature type="signal peptide" evidence="1">
    <location>
        <begin position="1"/>
        <end position="22"/>
    </location>
</feature>
<keyword evidence="1" id="KW-0732">Signal</keyword>
<evidence type="ECO:0000313" key="2">
    <source>
        <dbReference type="EMBL" id="MRV72658.1"/>
    </source>
</evidence>
<dbReference type="EMBL" id="WKJJ01000007">
    <property type="protein sequence ID" value="MRV72658.1"/>
    <property type="molecule type" value="Genomic_DNA"/>
</dbReference>
<reference evidence="2 3" key="1">
    <citation type="submission" date="2019-11" db="EMBL/GenBank/DDBJ databases">
        <title>Novel species isolated from a subtropical stream in China.</title>
        <authorList>
            <person name="Lu H."/>
        </authorList>
    </citation>
    <scope>NUCLEOTIDE SEQUENCE [LARGE SCALE GENOMIC DNA]</scope>
    <source>
        <strain evidence="2 3">FT92W</strain>
    </source>
</reference>
<keyword evidence="3" id="KW-1185">Reference proteome</keyword>
<protein>
    <submittedName>
        <fullName evidence="2">PEP-CTERM sorting domain-containing protein</fullName>
    </submittedName>
</protein>
<accession>A0A7X2IMV6</accession>
<evidence type="ECO:0000313" key="3">
    <source>
        <dbReference type="Proteomes" id="UP000446768"/>
    </source>
</evidence>